<keyword evidence="3" id="KW-1185">Reference proteome</keyword>
<dbReference type="InterPro" id="IPR014710">
    <property type="entry name" value="RmlC-like_jellyroll"/>
</dbReference>
<evidence type="ECO:0000313" key="3">
    <source>
        <dbReference type="Proteomes" id="UP000582231"/>
    </source>
</evidence>
<dbReference type="InterPro" id="IPR011051">
    <property type="entry name" value="RmlC_Cupin_sf"/>
</dbReference>
<dbReference type="Proteomes" id="UP000582231">
    <property type="component" value="Unassembled WGS sequence"/>
</dbReference>
<evidence type="ECO:0000259" key="1">
    <source>
        <dbReference type="Pfam" id="PF05899"/>
    </source>
</evidence>
<dbReference type="PANTHER" id="PTHR40943:SF2">
    <property type="entry name" value="(S)-UREIDOGLYCINE AMINOHYDROLASE CUPIN DOMAIN-CONTAINING PROTEIN"/>
    <property type="match status" value="1"/>
</dbReference>
<name>A0A852RP62_9ACTN</name>
<dbReference type="PANTHER" id="PTHR40943">
    <property type="entry name" value="CYTOPLASMIC PROTEIN-RELATED"/>
    <property type="match status" value="1"/>
</dbReference>
<dbReference type="RefSeq" id="WP_179728639.1">
    <property type="nucleotide sequence ID" value="NZ_BAABEF010000001.1"/>
</dbReference>
<dbReference type="EMBL" id="JACCBF010000001">
    <property type="protein sequence ID" value="NYD32469.1"/>
    <property type="molecule type" value="Genomic_DNA"/>
</dbReference>
<protein>
    <submittedName>
        <fullName evidence="2">Putative cupin superfamily protein</fullName>
    </submittedName>
</protein>
<evidence type="ECO:0000313" key="2">
    <source>
        <dbReference type="EMBL" id="NYD32469.1"/>
    </source>
</evidence>
<sequence>MNHHKSLTDVHTIEVGTGSAVVPEWDPGTASPDWEETEWRTFGTDESRAFGGAWEGRPGSLRLDDYPYDEVCVMLTGVVALVDTHGARREFRAGEAFFVPKGFSGTWETVEPSTKVFVALP</sequence>
<dbReference type="Pfam" id="PF05899">
    <property type="entry name" value="Cupin_3"/>
    <property type="match status" value="1"/>
</dbReference>
<proteinExistence type="predicted"/>
<reference evidence="2 3" key="1">
    <citation type="submission" date="2020-07" db="EMBL/GenBank/DDBJ databases">
        <title>Sequencing the genomes of 1000 actinobacteria strains.</title>
        <authorList>
            <person name="Klenk H.-P."/>
        </authorList>
    </citation>
    <scope>NUCLEOTIDE SEQUENCE [LARGE SCALE GENOMIC DNA]</scope>
    <source>
        <strain evidence="2 3">DSM 19082</strain>
    </source>
</reference>
<organism evidence="2 3">
    <name type="scientific">Nocardioides kongjuensis</name>
    <dbReference type="NCBI Taxonomy" id="349522"/>
    <lineage>
        <taxon>Bacteria</taxon>
        <taxon>Bacillati</taxon>
        <taxon>Actinomycetota</taxon>
        <taxon>Actinomycetes</taxon>
        <taxon>Propionibacteriales</taxon>
        <taxon>Nocardioidaceae</taxon>
        <taxon>Nocardioides</taxon>
    </lineage>
</organism>
<accession>A0A852RP62</accession>
<dbReference type="AlphaFoldDB" id="A0A852RP62"/>
<dbReference type="SUPFAM" id="SSF51182">
    <property type="entry name" value="RmlC-like cupins"/>
    <property type="match status" value="1"/>
</dbReference>
<dbReference type="InterPro" id="IPR008579">
    <property type="entry name" value="UGlyAH_Cupin_dom"/>
</dbReference>
<gene>
    <name evidence="2" type="ORF">BJ958_004015</name>
</gene>
<comment type="caution">
    <text evidence="2">The sequence shown here is derived from an EMBL/GenBank/DDBJ whole genome shotgun (WGS) entry which is preliminary data.</text>
</comment>
<dbReference type="Gene3D" id="2.60.120.10">
    <property type="entry name" value="Jelly Rolls"/>
    <property type="match status" value="1"/>
</dbReference>
<feature type="domain" description="(S)-ureidoglycine aminohydrolase cupin" evidence="1">
    <location>
        <begin position="52"/>
        <end position="116"/>
    </location>
</feature>